<dbReference type="InterPro" id="IPR026030">
    <property type="entry name" value="Pur-cyt_permease_Fcy2/21/22"/>
</dbReference>
<comment type="similarity">
    <text evidence="2 7">Belongs to the purine-cytosine permease (2.A.39) family.</text>
</comment>
<feature type="transmembrane region" description="Helical" evidence="8">
    <location>
        <begin position="196"/>
        <end position="216"/>
    </location>
</feature>
<evidence type="ECO:0000256" key="7">
    <source>
        <dbReference type="PIRNR" id="PIRNR002744"/>
    </source>
</evidence>
<evidence type="ECO:0000256" key="2">
    <source>
        <dbReference type="ARBA" id="ARBA00008974"/>
    </source>
</evidence>
<dbReference type="Pfam" id="PF02133">
    <property type="entry name" value="Transp_cyt_pur"/>
    <property type="match status" value="1"/>
</dbReference>
<dbReference type="InterPro" id="IPR001248">
    <property type="entry name" value="Pur-cyt_permease"/>
</dbReference>
<feature type="transmembrane region" description="Helical" evidence="8">
    <location>
        <begin position="228"/>
        <end position="252"/>
    </location>
</feature>
<keyword evidence="6 7" id="KW-0472">Membrane</keyword>
<feature type="transmembrane region" description="Helical" evidence="8">
    <location>
        <begin position="258"/>
        <end position="283"/>
    </location>
</feature>
<organism evidence="9 10">
    <name type="scientific">Amylocarpus encephaloides</name>
    <dbReference type="NCBI Taxonomy" id="45428"/>
    <lineage>
        <taxon>Eukaryota</taxon>
        <taxon>Fungi</taxon>
        <taxon>Dikarya</taxon>
        <taxon>Ascomycota</taxon>
        <taxon>Pezizomycotina</taxon>
        <taxon>Leotiomycetes</taxon>
        <taxon>Helotiales</taxon>
        <taxon>Helotiales incertae sedis</taxon>
        <taxon>Amylocarpus</taxon>
    </lineage>
</organism>
<feature type="transmembrane region" description="Helical" evidence="8">
    <location>
        <begin position="396"/>
        <end position="420"/>
    </location>
</feature>
<reference evidence="9" key="1">
    <citation type="journal article" date="2021" name="IMA Fungus">
        <title>Genomic characterization of three marine fungi, including Emericellopsis atlantica sp. nov. with signatures of a generalist lifestyle and marine biomass degradation.</title>
        <authorList>
            <person name="Hagestad O.C."/>
            <person name="Hou L."/>
            <person name="Andersen J.H."/>
            <person name="Hansen E.H."/>
            <person name="Altermark B."/>
            <person name="Li C."/>
            <person name="Kuhnert E."/>
            <person name="Cox R.J."/>
            <person name="Crous P.W."/>
            <person name="Spatafora J.W."/>
            <person name="Lail K."/>
            <person name="Amirebrahimi M."/>
            <person name="Lipzen A."/>
            <person name="Pangilinan J."/>
            <person name="Andreopoulos W."/>
            <person name="Hayes R.D."/>
            <person name="Ng V."/>
            <person name="Grigoriev I.V."/>
            <person name="Jackson S.A."/>
            <person name="Sutton T.D.S."/>
            <person name="Dobson A.D.W."/>
            <person name="Rama T."/>
        </authorList>
    </citation>
    <scope>NUCLEOTIDE SEQUENCE</scope>
    <source>
        <strain evidence="9">TRa018bII</strain>
    </source>
</reference>
<evidence type="ECO:0000256" key="3">
    <source>
        <dbReference type="ARBA" id="ARBA00022448"/>
    </source>
</evidence>
<feature type="transmembrane region" description="Helical" evidence="8">
    <location>
        <begin position="96"/>
        <end position="118"/>
    </location>
</feature>
<evidence type="ECO:0000256" key="4">
    <source>
        <dbReference type="ARBA" id="ARBA00022692"/>
    </source>
</evidence>
<dbReference type="Gene3D" id="1.10.4160.10">
    <property type="entry name" value="Hydantoin permease"/>
    <property type="match status" value="1"/>
</dbReference>
<dbReference type="PANTHER" id="PTHR31806">
    <property type="entry name" value="PURINE-CYTOSINE PERMEASE FCY2-RELATED"/>
    <property type="match status" value="1"/>
</dbReference>
<evidence type="ECO:0000313" key="9">
    <source>
        <dbReference type="EMBL" id="KAG9231635.1"/>
    </source>
</evidence>
<comment type="subcellular location">
    <subcellularLocation>
        <location evidence="1">Membrane</location>
        <topology evidence="1">Multi-pass membrane protein</topology>
    </subcellularLocation>
</comment>
<dbReference type="Proteomes" id="UP000824998">
    <property type="component" value="Unassembled WGS sequence"/>
</dbReference>
<accession>A0A9P7YEJ2</accession>
<feature type="transmembrane region" description="Helical" evidence="8">
    <location>
        <begin position="295"/>
        <end position="315"/>
    </location>
</feature>
<dbReference type="OrthoDB" id="2116389at2759"/>
<keyword evidence="3 7" id="KW-0813">Transport</keyword>
<feature type="transmembrane region" description="Helical" evidence="8">
    <location>
        <begin position="124"/>
        <end position="150"/>
    </location>
</feature>
<keyword evidence="4 8" id="KW-0812">Transmembrane</keyword>
<evidence type="ECO:0000256" key="8">
    <source>
        <dbReference type="SAM" id="Phobius"/>
    </source>
</evidence>
<keyword evidence="5 8" id="KW-1133">Transmembrane helix</keyword>
<evidence type="ECO:0000256" key="1">
    <source>
        <dbReference type="ARBA" id="ARBA00004141"/>
    </source>
</evidence>
<dbReference type="GO" id="GO:0022857">
    <property type="term" value="F:transmembrane transporter activity"/>
    <property type="evidence" value="ECO:0007669"/>
    <property type="project" value="InterPro"/>
</dbReference>
<protein>
    <submittedName>
        <fullName evidence="9">Uncharacterized protein</fullName>
    </submittedName>
</protein>
<dbReference type="PIRSF" id="PIRSF002744">
    <property type="entry name" value="Pur-cyt_permease"/>
    <property type="match status" value="1"/>
</dbReference>
<feature type="transmembrane region" description="Helical" evidence="8">
    <location>
        <begin position="157"/>
        <end position="176"/>
    </location>
</feature>
<keyword evidence="10" id="KW-1185">Reference proteome</keyword>
<dbReference type="AlphaFoldDB" id="A0A9P7YEJ2"/>
<name>A0A9P7YEJ2_9HELO</name>
<feature type="transmembrane region" description="Helical" evidence="8">
    <location>
        <begin position="321"/>
        <end position="343"/>
    </location>
</feature>
<gene>
    <name evidence="9" type="ORF">BJ875DRAFT_506574</name>
</gene>
<dbReference type="GO" id="GO:0005886">
    <property type="term" value="C:plasma membrane"/>
    <property type="evidence" value="ECO:0007669"/>
    <property type="project" value="TreeGrafter"/>
</dbReference>
<dbReference type="PANTHER" id="PTHR31806:SF8">
    <property type="entry name" value="TRANSPORTER, PUTATIVE (AFU_ORTHOLOGUE AFUA_2G03000)-RELATED"/>
    <property type="match status" value="1"/>
</dbReference>
<evidence type="ECO:0000313" key="10">
    <source>
        <dbReference type="Proteomes" id="UP000824998"/>
    </source>
</evidence>
<sequence>MESLAGFEARGITRVLPEDRQPPSLASDVQVAILWFSANTSVNNLAVGLFGPLVFNFWVSGHLSTSYMSTWGPLSGNRTMVVARYFMGYWPSKIPCFLNIVLMVGYCTIDCIIGGQMLSAVSGGSMSIVVGIIIVALVSLVVAVFGIALFHYYERWAWLPQILALFILVGSAGPYFNAALQSVGDAPTVAANRLSFFSLCLYVPNSWAAAASDYYVYYPERTSRLKIFLLTLTGLWVSSPSISTGALVVAGYGPLNGFGLFCSVIVSLGVIANSIPGTYLAALGCQVMGRYGKAVPRWVWSCIMVLIELICALVGRDHLFLVFQNFLALMGYWVEIMVCIVLQEHLLFRRTLGFEWARWEDKKYLPLGIAALASFLLGWLGAVLGMYQVWYVGRLAGLAGGCDIGVWVGCGFALISYPLLRWLELKRFGR</sequence>
<dbReference type="EMBL" id="MU251590">
    <property type="protein sequence ID" value="KAG9231635.1"/>
    <property type="molecule type" value="Genomic_DNA"/>
</dbReference>
<comment type="caution">
    <text evidence="9">The sequence shown here is derived from an EMBL/GenBank/DDBJ whole genome shotgun (WGS) entry which is preliminary data.</text>
</comment>
<dbReference type="GO" id="GO:0000329">
    <property type="term" value="C:fungal-type vacuole membrane"/>
    <property type="evidence" value="ECO:0007669"/>
    <property type="project" value="TreeGrafter"/>
</dbReference>
<evidence type="ECO:0000256" key="5">
    <source>
        <dbReference type="ARBA" id="ARBA00022989"/>
    </source>
</evidence>
<feature type="transmembrane region" description="Helical" evidence="8">
    <location>
        <begin position="364"/>
        <end position="390"/>
    </location>
</feature>
<evidence type="ECO:0000256" key="6">
    <source>
        <dbReference type="ARBA" id="ARBA00023136"/>
    </source>
</evidence>
<proteinExistence type="inferred from homology"/>